<gene>
    <name evidence="3" type="ORF">GCM10009733_043120</name>
</gene>
<evidence type="ECO:0000256" key="1">
    <source>
        <dbReference type="SAM" id="Phobius"/>
    </source>
</evidence>
<feature type="domain" description="DUF3592" evidence="2">
    <location>
        <begin position="40"/>
        <end position="105"/>
    </location>
</feature>
<keyword evidence="1" id="KW-0812">Transmembrane</keyword>
<keyword evidence="4" id="KW-1185">Reference proteome</keyword>
<reference evidence="3 4" key="1">
    <citation type="journal article" date="2019" name="Int. J. Syst. Evol. Microbiol.">
        <title>The Global Catalogue of Microorganisms (GCM) 10K type strain sequencing project: providing services to taxonomists for standard genome sequencing and annotation.</title>
        <authorList>
            <consortium name="The Broad Institute Genomics Platform"/>
            <consortium name="The Broad Institute Genome Sequencing Center for Infectious Disease"/>
            <person name="Wu L."/>
            <person name="Ma J."/>
        </authorList>
    </citation>
    <scope>NUCLEOTIDE SEQUENCE [LARGE SCALE GENOMIC DNA]</scope>
    <source>
        <strain evidence="3 4">JCM 13929</strain>
    </source>
</reference>
<accession>A0ABN2FEJ7</accession>
<protein>
    <recommendedName>
        <fullName evidence="2">DUF3592 domain-containing protein</fullName>
    </recommendedName>
</protein>
<name>A0ABN2FEJ7_9ACTN</name>
<sequence length="175" mass="17878">MQGVFEYFPLLFVAFGIVVIGVSVKGLIGFQRFAQRALRVPGVVSDVRTTFSGRGEGLKATHRPVLTFTTVDGREITTEASTASDLGVGNATEVLYDPQDPTSAMPADTAAGYGGIVAGVIALGIGLAFFSAFSGVTDVTTGSGSSGGGPAQCEIRQADGSFRPAACPPGLDLDN</sequence>
<comment type="caution">
    <text evidence="3">The sequence shown here is derived from an EMBL/GenBank/DDBJ whole genome shotgun (WGS) entry which is preliminary data.</text>
</comment>
<organism evidence="3 4">
    <name type="scientific">Nonomuraea maheshkhaliensis</name>
    <dbReference type="NCBI Taxonomy" id="419590"/>
    <lineage>
        <taxon>Bacteria</taxon>
        <taxon>Bacillati</taxon>
        <taxon>Actinomycetota</taxon>
        <taxon>Actinomycetes</taxon>
        <taxon>Streptosporangiales</taxon>
        <taxon>Streptosporangiaceae</taxon>
        <taxon>Nonomuraea</taxon>
    </lineage>
</organism>
<feature type="transmembrane region" description="Helical" evidence="1">
    <location>
        <begin position="6"/>
        <end position="28"/>
    </location>
</feature>
<feature type="transmembrane region" description="Helical" evidence="1">
    <location>
        <begin position="110"/>
        <end position="133"/>
    </location>
</feature>
<dbReference type="Pfam" id="PF12158">
    <property type="entry name" value="DUF3592"/>
    <property type="match status" value="1"/>
</dbReference>
<dbReference type="EMBL" id="BAAAMU010000029">
    <property type="protein sequence ID" value="GAA1641463.1"/>
    <property type="molecule type" value="Genomic_DNA"/>
</dbReference>
<keyword evidence="1" id="KW-0472">Membrane</keyword>
<proteinExistence type="predicted"/>
<evidence type="ECO:0000313" key="4">
    <source>
        <dbReference type="Proteomes" id="UP001500064"/>
    </source>
</evidence>
<dbReference type="Proteomes" id="UP001500064">
    <property type="component" value="Unassembled WGS sequence"/>
</dbReference>
<evidence type="ECO:0000259" key="2">
    <source>
        <dbReference type="Pfam" id="PF12158"/>
    </source>
</evidence>
<evidence type="ECO:0000313" key="3">
    <source>
        <dbReference type="EMBL" id="GAA1641463.1"/>
    </source>
</evidence>
<keyword evidence="1" id="KW-1133">Transmembrane helix</keyword>
<dbReference type="InterPro" id="IPR021994">
    <property type="entry name" value="DUF3592"/>
</dbReference>